<dbReference type="EMBL" id="CM037621">
    <property type="protein sequence ID" value="KAH8001545.1"/>
    <property type="molecule type" value="Genomic_DNA"/>
</dbReference>
<gene>
    <name evidence="1" type="ORF">K3G42_010689</name>
</gene>
<evidence type="ECO:0000313" key="2">
    <source>
        <dbReference type="Proteomes" id="UP000827872"/>
    </source>
</evidence>
<evidence type="ECO:0000313" key="1">
    <source>
        <dbReference type="EMBL" id="KAH8001545.1"/>
    </source>
</evidence>
<keyword evidence="2" id="KW-1185">Reference proteome</keyword>
<dbReference type="Proteomes" id="UP000827872">
    <property type="component" value="Linkage Group LG08"/>
</dbReference>
<protein>
    <submittedName>
        <fullName evidence="1">Uncharacterized protein</fullName>
    </submittedName>
</protein>
<proteinExistence type="predicted"/>
<reference evidence="1" key="1">
    <citation type="submission" date="2021-08" db="EMBL/GenBank/DDBJ databases">
        <title>The first chromosome-level gecko genome reveals the dynamic sex chromosomes of Neotropical dwarf geckos (Sphaerodactylidae: Sphaerodactylus).</title>
        <authorList>
            <person name="Pinto B.J."/>
            <person name="Keating S.E."/>
            <person name="Gamble T."/>
        </authorList>
    </citation>
    <scope>NUCLEOTIDE SEQUENCE</scope>
    <source>
        <strain evidence="1">TG3544</strain>
    </source>
</reference>
<sequence length="442" mass="48831">MSNLNIFKIPTALANPIVFQKDCARGAEVWCENLKTASHCNAVKHCQQNVWSKPTVETIPCELCKEIVVVAGKFLKNNDTEDEIHGYMSKVCEFLPDEGLVSECKEMVDAYLPNILDMIKGELDKPEVVCSSLTLCQSLQKHLASVKLQKQLQSNKIPELDFSELASPFMANVPLLLYPQDKPKEESREKGNVCQDCIQLMTDIQGAVKSNSTFVHQLIQNALEQCEHLGPAMADQCKDYISQYSDLAIQLFAQMSPQMLCSMAGLCSAVKSVPLQTLVPAKAIHEVKAELLKNSVSQAESLTLCDACEIMVEEVTSLLESNRSEEEMVHAMDAVCAMLPEKGKEECQSFVEVYGKAVIDMLLEATNPKLVCVMLKCCTDKAVPAEIIVPVQSQNGDVCDVCKVVIAYVDKQLQKNATTAEIEAALERVCNLLPASYRDQVK</sequence>
<accession>A0ACB8F960</accession>
<name>A0ACB8F960_9SAUR</name>
<comment type="caution">
    <text evidence="1">The sequence shown here is derived from an EMBL/GenBank/DDBJ whole genome shotgun (WGS) entry which is preliminary data.</text>
</comment>
<organism evidence="1 2">
    <name type="scientific">Sphaerodactylus townsendi</name>
    <dbReference type="NCBI Taxonomy" id="933632"/>
    <lineage>
        <taxon>Eukaryota</taxon>
        <taxon>Metazoa</taxon>
        <taxon>Chordata</taxon>
        <taxon>Craniata</taxon>
        <taxon>Vertebrata</taxon>
        <taxon>Euteleostomi</taxon>
        <taxon>Lepidosauria</taxon>
        <taxon>Squamata</taxon>
        <taxon>Bifurcata</taxon>
        <taxon>Gekkota</taxon>
        <taxon>Sphaerodactylidae</taxon>
        <taxon>Sphaerodactylus</taxon>
    </lineage>
</organism>